<organism evidence="2 3">
    <name type="scientific">Prorocentrum cordatum</name>
    <dbReference type="NCBI Taxonomy" id="2364126"/>
    <lineage>
        <taxon>Eukaryota</taxon>
        <taxon>Sar</taxon>
        <taxon>Alveolata</taxon>
        <taxon>Dinophyceae</taxon>
        <taxon>Prorocentrales</taxon>
        <taxon>Prorocentraceae</taxon>
        <taxon>Prorocentrum</taxon>
    </lineage>
</organism>
<keyword evidence="3" id="KW-1185">Reference proteome</keyword>
<feature type="non-terminal residue" evidence="2">
    <location>
        <position position="1"/>
    </location>
</feature>
<protein>
    <submittedName>
        <fullName evidence="2">Uncharacterized protein</fullName>
    </submittedName>
</protein>
<comment type="caution">
    <text evidence="2">The sequence shown here is derived from an EMBL/GenBank/DDBJ whole genome shotgun (WGS) entry which is preliminary data.</text>
</comment>
<evidence type="ECO:0000256" key="1">
    <source>
        <dbReference type="SAM" id="MobiDB-lite"/>
    </source>
</evidence>
<sequence>DEAADEQTDKARKKEQQKETQQIVRNAQSSIALYSQACTQVNTMIEVVQKGEDKKWAWAKDDEFFQKMKEQLAVVENLAGPMTFLKTCVMCDLAQVKGMYDESTYVSCLGKIPEKVNKPVAKLKALQLRVQQLYDLKNAKVELSESD</sequence>
<name>A0ABN9S987_9DINO</name>
<feature type="compositionally biased region" description="Basic and acidic residues" evidence="1">
    <location>
        <begin position="7"/>
        <end position="18"/>
    </location>
</feature>
<accession>A0ABN9S987</accession>
<gene>
    <name evidence="2" type="ORF">PCOR1329_LOCUS26217</name>
</gene>
<dbReference type="EMBL" id="CAUYUJ010009282">
    <property type="protein sequence ID" value="CAK0826299.1"/>
    <property type="molecule type" value="Genomic_DNA"/>
</dbReference>
<evidence type="ECO:0000313" key="3">
    <source>
        <dbReference type="Proteomes" id="UP001189429"/>
    </source>
</evidence>
<evidence type="ECO:0000313" key="2">
    <source>
        <dbReference type="EMBL" id="CAK0826299.1"/>
    </source>
</evidence>
<reference evidence="2" key="1">
    <citation type="submission" date="2023-10" db="EMBL/GenBank/DDBJ databases">
        <authorList>
            <person name="Chen Y."/>
            <person name="Shah S."/>
            <person name="Dougan E. K."/>
            <person name="Thang M."/>
            <person name="Chan C."/>
        </authorList>
    </citation>
    <scope>NUCLEOTIDE SEQUENCE [LARGE SCALE GENOMIC DNA]</scope>
</reference>
<proteinExistence type="predicted"/>
<dbReference type="Proteomes" id="UP001189429">
    <property type="component" value="Unassembled WGS sequence"/>
</dbReference>
<feature type="region of interest" description="Disordered" evidence="1">
    <location>
        <begin position="1"/>
        <end position="21"/>
    </location>
</feature>